<dbReference type="EMBL" id="BGZK01000955">
    <property type="protein sequence ID" value="GBP66400.1"/>
    <property type="molecule type" value="Genomic_DNA"/>
</dbReference>
<protein>
    <submittedName>
        <fullName evidence="2">Uncharacterized protein</fullName>
    </submittedName>
</protein>
<gene>
    <name evidence="2" type="ORF">EVAR_88510_1</name>
</gene>
<dbReference type="Proteomes" id="UP000299102">
    <property type="component" value="Unassembled WGS sequence"/>
</dbReference>
<reference evidence="2 3" key="1">
    <citation type="journal article" date="2019" name="Commun. Biol.">
        <title>The bagworm genome reveals a unique fibroin gene that provides high tensile strength.</title>
        <authorList>
            <person name="Kono N."/>
            <person name="Nakamura H."/>
            <person name="Ohtoshi R."/>
            <person name="Tomita M."/>
            <person name="Numata K."/>
            <person name="Arakawa K."/>
        </authorList>
    </citation>
    <scope>NUCLEOTIDE SEQUENCE [LARGE SCALE GENOMIC DNA]</scope>
</reference>
<evidence type="ECO:0000313" key="2">
    <source>
        <dbReference type="EMBL" id="GBP66400.1"/>
    </source>
</evidence>
<keyword evidence="3" id="KW-1185">Reference proteome</keyword>
<evidence type="ECO:0000256" key="1">
    <source>
        <dbReference type="SAM" id="MobiDB-lite"/>
    </source>
</evidence>
<comment type="caution">
    <text evidence="2">The sequence shown here is derived from an EMBL/GenBank/DDBJ whole genome shotgun (WGS) entry which is preliminary data.</text>
</comment>
<name>A0A4C1XTF1_EUMVA</name>
<accession>A0A4C1XTF1</accession>
<evidence type="ECO:0000313" key="3">
    <source>
        <dbReference type="Proteomes" id="UP000299102"/>
    </source>
</evidence>
<organism evidence="2 3">
    <name type="scientific">Eumeta variegata</name>
    <name type="common">Bagworm moth</name>
    <name type="synonym">Eumeta japonica</name>
    <dbReference type="NCBI Taxonomy" id="151549"/>
    <lineage>
        <taxon>Eukaryota</taxon>
        <taxon>Metazoa</taxon>
        <taxon>Ecdysozoa</taxon>
        <taxon>Arthropoda</taxon>
        <taxon>Hexapoda</taxon>
        <taxon>Insecta</taxon>
        <taxon>Pterygota</taxon>
        <taxon>Neoptera</taxon>
        <taxon>Endopterygota</taxon>
        <taxon>Lepidoptera</taxon>
        <taxon>Glossata</taxon>
        <taxon>Ditrysia</taxon>
        <taxon>Tineoidea</taxon>
        <taxon>Psychidae</taxon>
        <taxon>Oiketicinae</taxon>
        <taxon>Eumeta</taxon>
    </lineage>
</organism>
<feature type="region of interest" description="Disordered" evidence="1">
    <location>
        <begin position="12"/>
        <end position="31"/>
    </location>
</feature>
<proteinExistence type="predicted"/>
<sequence>MKCGVRLAPKCSRGASDVNGGRSLRPGVSAAHPAGRAPAFVLVARALARRHRKGTAVSRALIFTPQSRGTPHRPRSMHPRGQRYGYVFMVASRHAPRAKRILTAHHKNASSAGCAVRRGCRAARAPCARPRRPPGRVPTSAPASAVLFDLIGLF</sequence>
<dbReference type="AlphaFoldDB" id="A0A4C1XTF1"/>